<name>A0A9P1JF82_BACAS</name>
<sequence length="202" mass="20837">MAGTTVGEIRARLVLDMADWSRRSQQARSDMDQMGRSSANLSKQMGLIQKASLAVGGAVVAGIGVSVKKAADFEEAMSRVKAISGATGQDFEDLKNIAAKMGAETKYTAVEAAEGLQYLAMAGFSVKAQVGSLPAVLNLAAASGEGLGRSADIVSNIMTGFGIKAEDSGHAVDVLVKAMTTANTDLPQLGKQNCPAAWEQAA</sequence>
<dbReference type="NCBIfam" id="TIGR01760">
    <property type="entry name" value="tape_meas_TP901"/>
    <property type="match status" value="1"/>
</dbReference>
<evidence type="ECO:0000313" key="3">
    <source>
        <dbReference type="EMBL" id="CBI42078.1"/>
    </source>
</evidence>
<organism evidence="3 4">
    <name type="scientific">Bacillus amyloliquefaciens (strain ATCC 23350 / DSM 7 / BCRC 11601 / CCUG 28519 / NBRC 15535 / NRRL B-14393 / F)</name>
    <dbReference type="NCBI Taxonomy" id="692420"/>
    <lineage>
        <taxon>Bacteria</taxon>
        <taxon>Bacillati</taxon>
        <taxon>Bacillota</taxon>
        <taxon>Bacilli</taxon>
        <taxon>Bacillales</taxon>
        <taxon>Bacillaceae</taxon>
        <taxon>Bacillus</taxon>
        <taxon>Bacillus amyloliquefaciens group</taxon>
    </lineage>
</organism>
<dbReference type="AlphaFoldDB" id="A0A9P1JF82"/>
<protein>
    <submittedName>
        <fullName evidence="3">Phage tail tape measure protein, family, core region</fullName>
    </submittedName>
</protein>
<feature type="domain" description="Phage tail tape measure protein" evidence="2">
    <location>
        <begin position="98"/>
        <end position="191"/>
    </location>
</feature>
<dbReference type="PANTHER" id="PTHR37813">
    <property type="entry name" value="FELS-2 PROPHAGE PROTEIN"/>
    <property type="match status" value="1"/>
</dbReference>
<evidence type="ECO:0000259" key="2">
    <source>
        <dbReference type="Pfam" id="PF10145"/>
    </source>
</evidence>
<dbReference type="PANTHER" id="PTHR37813:SF1">
    <property type="entry name" value="FELS-2 PROPHAGE PROTEIN"/>
    <property type="match status" value="1"/>
</dbReference>
<reference evidence="4" key="2">
    <citation type="journal article" date="2011" name="J. Biotechnol.">
        <title>Genome sequence of B. amyloliquefaciens type strain DSM7(T) reveals differences to plant-associated B. amyloliquefaciens FZB42.</title>
        <authorList>
            <person name="Ruckert C."/>
            <person name="Blom J."/>
            <person name="Chen X."/>
            <person name="Reva O."/>
            <person name="Borriss R."/>
        </authorList>
    </citation>
    <scope>NUCLEOTIDE SEQUENCE [LARGE SCALE GENOMIC DNA]</scope>
    <source>
        <strain evidence="4">DSM 7</strain>
    </source>
</reference>
<dbReference type="Pfam" id="PF10145">
    <property type="entry name" value="PhageMin_Tail"/>
    <property type="match status" value="1"/>
</dbReference>
<dbReference type="Proteomes" id="UP000006562">
    <property type="component" value="Chromosome"/>
</dbReference>
<evidence type="ECO:0000256" key="1">
    <source>
        <dbReference type="ARBA" id="ARBA00022612"/>
    </source>
</evidence>
<gene>
    <name evidence="3" type="ordered locus">BAMF_0952</name>
</gene>
<keyword evidence="1" id="KW-1188">Viral release from host cell</keyword>
<reference evidence="3 4" key="1">
    <citation type="journal article" date="2011" name="Int. J. Syst. Evol. Microbiol.">
        <title>Relationship of Bacillus amyloliquefaciens clades associated with strains DSM 7T and FZB42T: a proposal for Bacillus amyloliquefaciens subsp. amyloliquefaciens subsp. nov. and Bacillus amyloliquefaciens subsp. plantarum subsp. nov. based on complete genome sequence comparisons.</title>
        <authorList>
            <person name="Borriss R."/>
            <person name="Chen X.H."/>
            <person name="Rueckert C."/>
            <person name="Blom J."/>
            <person name="Becker A."/>
            <person name="Baumgarth B."/>
            <person name="Fan B."/>
            <person name="Pukall R."/>
            <person name="Schumann P."/>
            <person name="Sproer C."/>
            <person name="Junge H."/>
            <person name="Vater J."/>
            <person name="Puhler A."/>
            <person name="Klenk H.P."/>
        </authorList>
    </citation>
    <scope>NUCLEOTIDE SEQUENCE [LARGE SCALE GENOMIC DNA]</scope>
    <source>
        <strain evidence="4">DSM 7</strain>
    </source>
</reference>
<dbReference type="RefSeq" id="WP_013351573.1">
    <property type="nucleotide sequence ID" value="NC_014551.1"/>
</dbReference>
<dbReference type="KEGG" id="bao:BAMF_0952"/>
<keyword evidence="4" id="KW-1185">Reference proteome</keyword>
<evidence type="ECO:0000313" key="4">
    <source>
        <dbReference type="Proteomes" id="UP000006562"/>
    </source>
</evidence>
<dbReference type="InterPro" id="IPR010090">
    <property type="entry name" value="Phage_tape_meas"/>
</dbReference>
<accession>A0A9P1JF82</accession>
<dbReference type="EMBL" id="FN597644">
    <property type="protein sequence ID" value="CBI42078.1"/>
    <property type="molecule type" value="Genomic_DNA"/>
</dbReference>
<proteinExistence type="predicted"/>